<reference evidence="6 7" key="1">
    <citation type="submission" date="2023-01" db="EMBL/GenBank/DDBJ databases">
        <title>Novel species of the genus Asticcacaulis isolated from rivers.</title>
        <authorList>
            <person name="Lu H."/>
        </authorList>
    </citation>
    <scope>NUCLEOTIDE SEQUENCE [LARGE SCALE GENOMIC DNA]</scope>
    <source>
        <strain evidence="6 7">BYS171W</strain>
    </source>
</reference>
<evidence type="ECO:0000256" key="3">
    <source>
        <dbReference type="PROSITE-ProRule" id="PRU01091"/>
    </source>
</evidence>
<accession>A0ABT5HVZ4</accession>
<dbReference type="InterPro" id="IPR011006">
    <property type="entry name" value="CheY-like_superfamily"/>
</dbReference>
<dbReference type="CDD" id="cd00383">
    <property type="entry name" value="trans_reg_C"/>
    <property type="match status" value="1"/>
</dbReference>
<feature type="domain" description="OmpR/PhoB-type" evidence="5">
    <location>
        <begin position="127"/>
        <end position="226"/>
    </location>
</feature>
<dbReference type="Gene3D" id="6.10.250.690">
    <property type="match status" value="1"/>
</dbReference>
<keyword evidence="2" id="KW-0597">Phosphoprotein</keyword>
<evidence type="ECO:0000256" key="1">
    <source>
        <dbReference type="ARBA" id="ARBA00023125"/>
    </source>
</evidence>
<dbReference type="CDD" id="cd17620">
    <property type="entry name" value="REC_OmpR_KdpE-like"/>
    <property type="match status" value="1"/>
</dbReference>
<comment type="caution">
    <text evidence="6">The sequence shown here is derived from an EMBL/GenBank/DDBJ whole genome shotgun (WGS) entry which is preliminary data.</text>
</comment>
<dbReference type="PROSITE" id="PS51755">
    <property type="entry name" value="OMPR_PHOB"/>
    <property type="match status" value="1"/>
</dbReference>
<dbReference type="Gene3D" id="1.10.10.10">
    <property type="entry name" value="Winged helix-like DNA-binding domain superfamily/Winged helix DNA-binding domain"/>
    <property type="match status" value="1"/>
</dbReference>
<organism evidence="6 7">
    <name type="scientific">Asticcacaulis aquaticus</name>
    <dbReference type="NCBI Taxonomy" id="2984212"/>
    <lineage>
        <taxon>Bacteria</taxon>
        <taxon>Pseudomonadati</taxon>
        <taxon>Pseudomonadota</taxon>
        <taxon>Alphaproteobacteria</taxon>
        <taxon>Caulobacterales</taxon>
        <taxon>Caulobacteraceae</taxon>
        <taxon>Asticcacaulis</taxon>
    </lineage>
</organism>
<dbReference type="InterPro" id="IPR001789">
    <property type="entry name" value="Sig_transdc_resp-reg_receiver"/>
</dbReference>
<evidence type="ECO:0000259" key="5">
    <source>
        <dbReference type="PROSITE" id="PS51755"/>
    </source>
</evidence>
<evidence type="ECO:0000259" key="4">
    <source>
        <dbReference type="PROSITE" id="PS50110"/>
    </source>
</evidence>
<feature type="modified residue" description="4-aspartylphosphate" evidence="2">
    <location>
        <position position="52"/>
    </location>
</feature>
<dbReference type="Pfam" id="PF00072">
    <property type="entry name" value="Response_reg"/>
    <property type="match status" value="1"/>
</dbReference>
<sequence>MTTVLIIEDETDIRRYLRATLTAQDYDVLEAATAKEGLQKLTLNRPDLVILDLGLPDKDGQDFIRTVRDWSRTPIIVLSAREHETDKVTALENGADDYLTKPFSPAELLARLKVALRHATPAQTPVSDVFKHDGLTVDQTNAQVWLDGQEIHLTPIEFRLLTALIKHPGKVLTHAQLLKTVWGRHTTEQNHYLRIHTQHLREKLGDDPLNPRFILTRPGIGYGFKS</sequence>
<evidence type="ECO:0000313" key="6">
    <source>
        <dbReference type="EMBL" id="MDC7684224.1"/>
    </source>
</evidence>
<keyword evidence="7" id="KW-1185">Reference proteome</keyword>
<feature type="DNA-binding region" description="OmpR/PhoB-type" evidence="3">
    <location>
        <begin position="127"/>
        <end position="226"/>
    </location>
</feature>
<dbReference type="PANTHER" id="PTHR48111:SF50">
    <property type="entry name" value="KDP OPERON TRANSCRIPTIONAL REGULATORY PROTEIN KDPE"/>
    <property type="match status" value="1"/>
</dbReference>
<dbReference type="SMART" id="SM00862">
    <property type="entry name" value="Trans_reg_C"/>
    <property type="match status" value="1"/>
</dbReference>
<dbReference type="InterPro" id="IPR039420">
    <property type="entry name" value="WalR-like"/>
</dbReference>
<gene>
    <name evidence="6" type="ORF">PQU92_13115</name>
</gene>
<keyword evidence="1 3" id="KW-0238">DNA-binding</keyword>
<dbReference type="Proteomes" id="UP001214854">
    <property type="component" value="Unassembled WGS sequence"/>
</dbReference>
<dbReference type="PROSITE" id="PS50110">
    <property type="entry name" value="RESPONSE_REGULATORY"/>
    <property type="match status" value="1"/>
</dbReference>
<name>A0ABT5HVZ4_9CAUL</name>
<dbReference type="SMART" id="SM00448">
    <property type="entry name" value="REC"/>
    <property type="match status" value="1"/>
</dbReference>
<dbReference type="InterPro" id="IPR036388">
    <property type="entry name" value="WH-like_DNA-bd_sf"/>
</dbReference>
<dbReference type="Gene3D" id="3.40.50.2300">
    <property type="match status" value="1"/>
</dbReference>
<dbReference type="Pfam" id="PF00486">
    <property type="entry name" value="Trans_reg_C"/>
    <property type="match status" value="1"/>
</dbReference>
<feature type="domain" description="Response regulatory" evidence="4">
    <location>
        <begin position="3"/>
        <end position="116"/>
    </location>
</feature>
<dbReference type="SUPFAM" id="SSF52172">
    <property type="entry name" value="CheY-like"/>
    <property type="match status" value="1"/>
</dbReference>
<protein>
    <submittedName>
        <fullName evidence="6">Response regulator</fullName>
    </submittedName>
</protein>
<evidence type="ECO:0000256" key="2">
    <source>
        <dbReference type="PROSITE-ProRule" id="PRU00169"/>
    </source>
</evidence>
<dbReference type="RefSeq" id="WP_272748684.1">
    <property type="nucleotide sequence ID" value="NZ_JAQQKX010000011.1"/>
</dbReference>
<evidence type="ECO:0000313" key="7">
    <source>
        <dbReference type="Proteomes" id="UP001214854"/>
    </source>
</evidence>
<proteinExistence type="predicted"/>
<dbReference type="InterPro" id="IPR001867">
    <property type="entry name" value="OmpR/PhoB-type_DNA-bd"/>
</dbReference>
<dbReference type="PANTHER" id="PTHR48111">
    <property type="entry name" value="REGULATOR OF RPOS"/>
    <property type="match status" value="1"/>
</dbReference>
<dbReference type="EMBL" id="JAQQKX010000011">
    <property type="protein sequence ID" value="MDC7684224.1"/>
    <property type="molecule type" value="Genomic_DNA"/>
</dbReference>